<dbReference type="RefSeq" id="WP_380226878.1">
    <property type="nucleotide sequence ID" value="NZ_JBHSOF010000024.1"/>
</dbReference>
<sequence>MQQITPCLWYDDQAEEAVRHYTSVFPDSRITGVTHYTEAGPGTPGTVLTVAFELDGRPYVALNGGPLFPFTEAVSLQVHCDDQAEVDRLWAALLEGGGQEGPCGWLKDRWGLSWQITPQVLIDLVSDPDRAKAARVTTAMLEMRRIDIQRLLDAAEG</sequence>
<accession>A0ABW0X632</accession>
<dbReference type="PANTHER" id="PTHR33990">
    <property type="entry name" value="PROTEIN YJDN-RELATED"/>
    <property type="match status" value="1"/>
</dbReference>
<dbReference type="InterPro" id="IPR029068">
    <property type="entry name" value="Glyas_Bleomycin-R_OHBP_Dase"/>
</dbReference>
<gene>
    <name evidence="2" type="ORF">ACFP3U_19670</name>
</gene>
<dbReference type="EMBL" id="JBHSOF010000024">
    <property type="protein sequence ID" value="MFC5665193.1"/>
    <property type="molecule type" value="Genomic_DNA"/>
</dbReference>
<evidence type="ECO:0000259" key="1">
    <source>
        <dbReference type="Pfam" id="PF06983"/>
    </source>
</evidence>
<dbReference type="InterPro" id="IPR028973">
    <property type="entry name" value="PhnB-like"/>
</dbReference>
<keyword evidence="3" id="KW-1185">Reference proteome</keyword>
<reference evidence="3" key="1">
    <citation type="journal article" date="2019" name="Int. J. Syst. Evol. Microbiol.">
        <title>The Global Catalogue of Microorganisms (GCM) 10K type strain sequencing project: providing services to taxonomists for standard genome sequencing and annotation.</title>
        <authorList>
            <consortium name="The Broad Institute Genomics Platform"/>
            <consortium name="The Broad Institute Genome Sequencing Center for Infectious Disease"/>
            <person name="Wu L."/>
            <person name="Ma J."/>
        </authorList>
    </citation>
    <scope>NUCLEOTIDE SEQUENCE [LARGE SCALE GENOMIC DNA]</scope>
    <source>
        <strain evidence="3">CGMCC 4.1437</strain>
    </source>
</reference>
<comment type="caution">
    <text evidence="2">The sequence shown here is derived from an EMBL/GenBank/DDBJ whole genome shotgun (WGS) entry which is preliminary data.</text>
</comment>
<dbReference type="PANTHER" id="PTHR33990:SF2">
    <property type="entry name" value="PHNB-LIKE DOMAIN-CONTAINING PROTEIN"/>
    <property type="match status" value="1"/>
</dbReference>
<dbReference type="Proteomes" id="UP001595975">
    <property type="component" value="Unassembled WGS sequence"/>
</dbReference>
<dbReference type="PIRSF" id="PIRSF021700">
    <property type="entry name" value="3_dmu_93_MTrfase"/>
    <property type="match status" value="1"/>
</dbReference>
<name>A0ABW0X632_9ACTN</name>
<organism evidence="2 3">
    <name type="scientific">Kitasatospora misakiensis</name>
    <dbReference type="NCBI Taxonomy" id="67330"/>
    <lineage>
        <taxon>Bacteria</taxon>
        <taxon>Bacillati</taxon>
        <taxon>Actinomycetota</taxon>
        <taxon>Actinomycetes</taxon>
        <taxon>Kitasatosporales</taxon>
        <taxon>Streptomycetaceae</taxon>
        <taxon>Kitasatospora</taxon>
    </lineage>
</organism>
<dbReference type="Pfam" id="PF06983">
    <property type="entry name" value="3-dmu-9_3-mt"/>
    <property type="match status" value="1"/>
</dbReference>
<evidence type="ECO:0000313" key="3">
    <source>
        <dbReference type="Proteomes" id="UP001595975"/>
    </source>
</evidence>
<dbReference type="Gene3D" id="3.10.180.10">
    <property type="entry name" value="2,3-Dihydroxybiphenyl 1,2-Dioxygenase, domain 1"/>
    <property type="match status" value="1"/>
</dbReference>
<proteinExistence type="predicted"/>
<feature type="domain" description="PhnB-like" evidence="1">
    <location>
        <begin position="2"/>
        <end position="117"/>
    </location>
</feature>
<dbReference type="SUPFAM" id="SSF54593">
    <property type="entry name" value="Glyoxalase/Bleomycin resistance protein/Dihydroxybiphenyl dioxygenase"/>
    <property type="match status" value="1"/>
</dbReference>
<dbReference type="CDD" id="cd06588">
    <property type="entry name" value="PhnB_like"/>
    <property type="match status" value="1"/>
</dbReference>
<protein>
    <submittedName>
        <fullName evidence="2">VOC family protein</fullName>
    </submittedName>
</protein>
<evidence type="ECO:0000313" key="2">
    <source>
        <dbReference type="EMBL" id="MFC5665193.1"/>
    </source>
</evidence>
<dbReference type="InterPro" id="IPR009725">
    <property type="entry name" value="3_dmu_93_MTrfase"/>
</dbReference>